<proteinExistence type="predicted"/>
<dbReference type="EMBL" id="JACGWM010000769">
    <property type="protein sequence ID" value="KAL0299859.1"/>
    <property type="molecule type" value="Genomic_DNA"/>
</dbReference>
<dbReference type="PANTHER" id="PTHR31635:SF196">
    <property type="entry name" value="REVERSE TRANSCRIPTASE DOMAIN-CONTAINING PROTEIN-RELATED"/>
    <property type="match status" value="1"/>
</dbReference>
<organism evidence="2">
    <name type="scientific">Sesamum calycinum</name>
    <dbReference type="NCBI Taxonomy" id="2727403"/>
    <lineage>
        <taxon>Eukaryota</taxon>
        <taxon>Viridiplantae</taxon>
        <taxon>Streptophyta</taxon>
        <taxon>Embryophyta</taxon>
        <taxon>Tracheophyta</taxon>
        <taxon>Spermatophyta</taxon>
        <taxon>Magnoliopsida</taxon>
        <taxon>eudicotyledons</taxon>
        <taxon>Gunneridae</taxon>
        <taxon>Pentapetalae</taxon>
        <taxon>asterids</taxon>
        <taxon>lamiids</taxon>
        <taxon>Lamiales</taxon>
        <taxon>Pedaliaceae</taxon>
        <taxon>Sesamum</taxon>
    </lineage>
</organism>
<name>A0AAW2JZX7_9LAMI</name>
<gene>
    <name evidence="2" type="ORF">Scaly_3067500</name>
</gene>
<dbReference type="AlphaFoldDB" id="A0AAW2JZX7"/>
<reference evidence="2" key="2">
    <citation type="journal article" date="2024" name="Plant">
        <title>Genomic evolution and insights into agronomic trait innovations of Sesamum species.</title>
        <authorList>
            <person name="Miao H."/>
            <person name="Wang L."/>
            <person name="Qu L."/>
            <person name="Liu H."/>
            <person name="Sun Y."/>
            <person name="Le M."/>
            <person name="Wang Q."/>
            <person name="Wei S."/>
            <person name="Zheng Y."/>
            <person name="Lin W."/>
            <person name="Duan Y."/>
            <person name="Cao H."/>
            <person name="Xiong S."/>
            <person name="Wang X."/>
            <person name="Wei L."/>
            <person name="Li C."/>
            <person name="Ma Q."/>
            <person name="Ju M."/>
            <person name="Zhao R."/>
            <person name="Li G."/>
            <person name="Mu C."/>
            <person name="Tian Q."/>
            <person name="Mei H."/>
            <person name="Zhang T."/>
            <person name="Gao T."/>
            <person name="Zhang H."/>
        </authorList>
    </citation>
    <scope>NUCLEOTIDE SEQUENCE</scope>
    <source>
        <strain evidence="2">KEN8</strain>
    </source>
</reference>
<dbReference type="InterPro" id="IPR000477">
    <property type="entry name" value="RT_dom"/>
</dbReference>
<evidence type="ECO:0000313" key="2">
    <source>
        <dbReference type="EMBL" id="KAL0299859.1"/>
    </source>
</evidence>
<comment type="caution">
    <text evidence="2">The sequence shown here is derived from an EMBL/GenBank/DDBJ whole genome shotgun (WGS) entry which is preliminary data.</text>
</comment>
<reference evidence="2" key="1">
    <citation type="submission" date="2020-06" db="EMBL/GenBank/DDBJ databases">
        <authorList>
            <person name="Li T."/>
            <person name="Hu X."/>
            <person name="Zhang T."/>
            <person name="Song X."/>
            <person name="Zhang H."/>
            <person name="Dai N."/>
            <person name="Sheng W."/>
            <person name="Hou X."/>
            <person name="Wei L."/>
        </authorList>
    </citation>
    <scope>NUCLEOTIDE SEQUENCE</scope>
    <source>
        <strain evidence="2">KEN8</strain>
        <tissue evidence="2">Leaf</tissue>
    </source>
</reference>
<sequence>MASSGDEICEAVREFFRTGKLLKTDQCHTISLNPKGSNAGPGVGLSTYCLLQRLYKTTKIIVKRMQLILHLLIDYSQNAFVPGRSISDNILLAQELLAGYNQAKLPPRCTIKVDLKKAYDSVEWDFLIEVLKLFNFPPKFIGWIEQCVTTASFSISLNGSIYGFFPGARGLRQVILCHLTYSSWLWRSGTRCCVIEFRMLLTFSITGNVKT</sequence>
<dbReference type="Pfam" id="PF00078">
    <property type="entry name" value="RVT_1"/>
    <property type="match status" value="1"/>
</dbReference>
<protein>
    <recommendedName>
        <fullName evidence="1">Reverse transcriptase domain-containing protein</fullName>
    </recommendedName>
</protein>
<feature type="domain" description="Reverse transcriptase" evidence="1">
    <location>
        <begin position="56"/>
        <end position="173"/>
    </location>
</feature>
<evidence type="ECO:0000259" key="1">
    <source>
        <dbReference type="Pfam" id="PF00078"/>
    </source>
</evidence>
<dbReference type="PANTHER" id="PTHR31635">
    <property type="entry name" value="REVERSE TRANSCRIPTASE DOMAIN-CONTAINING PROTEIN-RELATED"/>
    <property type="match status" value="1"/>
</dbReference>
<accession>A0AAW2JZX7</accession>